<evidence type="ECO:0008006" key="3">
    <source>
        <dbReference type="Google" id="ProtNLM"/>
    </source>
</evidence>
<organism evidence="1 2">
    <name type="scientific">Asticcacaulis biprosthecium C19</name>
    <dbReference type="NCBI Taxonomy" id="715226"/>
    <lineage>
        <taxon>Bacteria</taxon>
        <taxon>Pseudomonadati</taxon>
        <taxon>Pseudomonadota</taxon>
        <taxon>Alphaproteobacteria</taxon>
        <taxon>Caulobacterales</taxon>
        <taxon>Caulobacteraceae</taxon>
        <taxon>Asticcacaulis</taxon>
    </lineage>
</organism>
<dbReference type="Proteomes" id="UP000006512">
    <property type="component" value="Unassembled WGS sequence"/>
</dbReference>
<evidence type="ECO:0000313" key="1">
    <source>
        <dbReference type="EMBL" id="EGF89527.1"/>
    </source>
</evidence>
<name>F4QS07_9CAUL</name>
<dbReference type="RefSeq" id="WP_006274722.1">
    <property type="nucleotide sequence ID" value="NZ_GL883080.1"/>
</dbReference>
<evidence type="ECO:0000313" key="2">
    <source>
        <dbReference type="Proteomes" id="UP000006512"/>
    </source>
</evidence>
<dbReference type="HOGENOM" id="CLU_035493_0_0_5"/>
<gene>
    <name evidence="1" type="ORF">ABI_39430</name>
</gene>
<dbReference type="eggNOG" id="COG5330">
    <property type="taxonomic scope" value="Bacteria"/>
</dbReference>
<dbReference type="STRING" id="715226.ABI_39430"/>
<proteinExistence type="predicted"/>
<accession>F4QS07</accession>
<dbReference type="PIRSF" id="PIRSF035865">
    <property type="entry name" value="UCP035865"/>
    <property type="match status" value="1"/>
</dbReference>
<sequence>MTMSALSLLSQRTVLSDADIKRLVKSENADDRAVATHKICRVMERSEMADGDREAAQEIIRMLAQDAAELVRRALAVTLRTSDLLPHDVAMKLAQDVTTVAVPVLTHSPLFTDQDLREIIRTGGPTRQIAIAKREALSEAVTTTLAETGVEEAVVIACANDNARFSDGGLNRVMDRFGTSEVVHSVLINRNQLPVSVSERLVHIVSTALREQLITRHAIKPETAVELVQATQERATLDLADQTGASMDPKGLAKHLMSTNRLTPSLMLRALARGHMGFFEHALSELSGVPHERTWLMVHDAGSLGLRAVYDRAGLPGRMFQTFRIAVDTYQSLLAEAGHLDPLRFQERLIERFLTQVPFAPREDLIYLYERLDRDSKGRRWNKVQEAAGPGMTISPKVAA</sequence>
<reference evidence="2" key="1">
    <citation type="submission" date="2011-03" db="EMBL/GenBank/DDBJ databases">
        <title>Draft genome sequence of Brevundimonas diminuta.</title>
        <authorList>
            <person name="Brown P.J.B."/>
            <person name="Buechlein A."/>
            <person name="Hemmerich C."/>
            <person name="Brun Y.V."/>
        </authorList>
    </citation>
    <scope>NUCLEOTIDE SEQUENCE [LARGE SCALE GENOMIC DNA]</scope>
    <source>
        <strain evidence="2">C19</strain>
    </source>
</reference>
<dbReference type="Pfam" id="PF10098">
    <property type="entry name" value="DUF2336"/>
    <property type="match status" value="1"/>
</dbReference>
<dbReference type="InterPro" id="IPR019285">
    <property type="entry name" value="DUF2336"/>
</dbReference>
<protein>
    <recommendedName>
        <fullName evidence="3">DUF2336 domain-containing protein</fullName>
    </recommendedName>
</protein>
<dbReference type="AlphaFoldDB" id="F4QS07"/>
<keyword evidence="2" id="KW-1185">Reference proteome</keyword>
<dbReference type="InterPro" id="IPR014598">
    <property type="entry name" value="UCP035865"/>
</dbReference>
<dbReference type="EMBL" id="GL883080">
    <property type="protein sequence ID" value="EGF89527.1"/>
    <property type="molecule type" value="Genomic_DNA"/>
</dbReference>